<name>A0A2N1PMD1_9BACT</name>
<protein>
    <recommendedName>
        <fullName evidence="3">Carrier domain-containing protein</fullName>
    </recommendedName>
</protein>
<evidence type="ECO:0000313" key="2">
    <source>
        <dbReference type="Proteomes" id="UP000233256"/>
    </source>
</evidence>
<proteinExistence type="predicted"/>
<dbReference type="InterPro" id="IPR036736">
    <property type="entry name" value="ACP-like_sf"/>
</dbReference>
<comment type="caution">
    <text evidence="1">The sequence shown here is derived from an EMBL/GenBank/DDBJ whole genome shotgun (WGS) entry which is preliminary data.</text>
</comment>
<dbReference type="SUPFAM" id="SSF47336">
    <property type="entry name" value="ACP-like"/>
    <property type="match status" value="1"/>
</dbReference>
<evidence type="ECO:0008006" key="3">
    <source>
        <dbReference type="Google" id="ProtNLM"/>
    </source>
</evidence>
<accession>A0A2N1PMD1</accession>
<gene>
    <name evidence="1" type="ORF">CVV64_13910</name>
</gene>
<dbReference type="Proteomes" id="UP000233256">
    <property type="component" value="Unassembled WGS sequence"/>
</dbReference>
<sequence length="103" mass="11255">MRTRIFQILEPIVTECFNVYGIDVTEIDENTTLYGTGHLDSIALVTLISDIEYALAQSHAFRGSLADDRAMSPGRSPFRTIGTLLDLICSVLDSDHSCKGSSS</sequence>
<reference evidence="1 2" key="1">
    <citation type="journal article" date="2017" name="ISME J.">
        <title>Potential for microbial H2 and metal transformations associated with novel bacteria and archaea in deep terrestrial subsurface sediments.</title>
        <authorList>
            <person name="Hernsdorf A.W."/>
            <person name="Amano Y."/>
            <person name="Miyakawa K."/>
            <person name="Ise K."/>
            <person name="Suzuki Y."/>
            <person name="Anantharaman K."/>
            <person name="Probst A."/>
            <person name="Burstein D."/>
            <person name="Thomas B.C."/>
            <person name="Banfield J.F."/>
        </authorList>
    </citation>
    <scope>NUCLEOTIDE SEQUENCE [LARGE SCALE GENOMIC DNA]</scope>
    <source>
        <strain evidence="1">HGW-Wallbacteria-1</strain>
    </source>
</reference>
<dbReference type="Gene3D" id="1.10.1200.10">
    <property type="entry name" value="ACP-like"/>
    <property type="match status" value="1"/>
</dbReference>
<dbReference type="EMBL" id="PGXC01000016">
    <property type="protein sequence ID" value="PKK89503.1"/>
    <property type="molecule type" value="Genomic_DNA"/>
</dbReference>
<evidence type="ECO:0000313" key="1">
    <source>
        <dbReference type="EMBL" id="PKK89503.1"/>
    </source>
</evidence>
<dbReference type="AlphaFoldDB" id="A0A2N1PMD1"/>
<organism evidence="1 2">
    <name type="scientific">Candidatus Wallbacteria bacterium HGW-Wallbacteria-1</name>
    <dbReference type="NCBI Taxonomy" id="2013854"/>
    <lineage>
        <taxon>Bacteria</taxon>
        <taxon>Candidatus Walliibacteriota</taxon>
    </lineage>
</organism>